<name>A0A6A6H1N5_VIRVR</name>
<evidence type="ECO:0000256" key="1">
    <source>
        <dbReference type="ARBA" id="ARBA00004609"/>
    </source>
</evidence>
<dbReference type="EMBL" id="ML991822">
    <property type="protein sequence ID" value="KAF2231789.1"/>
    <property type="molecule type" value="Genomic_DNA"/>
</dbReference>
<evidence type="ECO:0000256" key="3">
    <source>
        <dbReference type="ARBA" id="ARBA00022622"/>
    </source>
</evidence>
<keyword evidence="2" id="KW-1003">Cell membrane</keyword>
<evidence type="ECO:0000256" key="6">
    <source>
        <dbReference type="ARBA" id="ARBA00023180"/>
    </source>
</evidence>
<reference evidence="10" key="1">
    <citation type="journal article" date="2020" name="Stud. Mycol.">
        <title>101 Dothideomycetes genomes: a test case for predicting lifestyles and emergence of pathogens.</title>
        <authorList>
            <person name="Haridas S."/>
            <person name="Albert R."/>
            <person name="Binder M."/>
            <person name="Bloem J."/>
            <person name="Labutti K."/>
            <person name="Salamov A."/>
            <person name="Andreopoulos B."/>
            <person name="Baker S."/>
            <person name="Barry K."/>
            <person name="Bills G."/>
            <person name="Bluhm B."/>
            <person name="Cannon C."/>
            <person name="Castanera R."/>
            <person name="Culley D."/>
            <person name="Daum C."/>
            <person name="Ezra D."/>
            <person name="Gonzalez J."/>
            <person name="Henrissat B."/>
            <person name="Kuo A."/>
            <person name="Liang C."/>
            <person name="Lipzen A."/>
            <person name="Lutzoni F."/>
            <person name="Magnuson J."/>
            <person name="Mondo S."/>
            <person name="Nolan M."/>
            <person name="Ohm R."/>
            <person name="Pangilinan J."/>
            <person name="Park H.-J."/>
            <person name="Ramirez L."/>
            <person name="Alfaro M."/>
            <person name="Sun H."/>
            <person name="Tritt A."/>
            <person name="Yoshinaga Y."/>
            <person name="Zwiers L.-H."/>
            <person name="Turgeon B."/>
            <person name="Goodwin S."/>
            <person name="Spatafora J."/>
            <person name="Crous P."/>
            <person name="Grigoriev I."/>
        </authorList>
    </citation>
    <scope>NUCLEOTIDE SEQUENCE</scope>
    <source>
        <strain evidence="10">Tuck. ex Michener</strain>
    </source>
</reference>
<evidence type="ECO:0000256" key="7">
    <source>
        <dbReference type="ARBA" id="ARBA00023288"/>
    </source>
</evidence>
<feature type="domain" description="Copper acquisition factor BIM1-like" evidence="9">
    <location>
        <begin position="18"/>
        <end position="194"/>
    </location>
</feature>
<dbReference type="InterPro" id="IPR046530">
    <property type="entry name" value="BIM1-like_dom"/>
</dbReference>
<keyword evidence="3" id="KW-0336">GPI-anchor</keyword>
<proteinExistence type="predicted"/>
<keyword evidence="4 8" id="KW-0732">Signal</keyword>
<keyword evidence="11" id="KW-1185">Reference proteome</keyword>
<evidence type="ECO:0000256" key="5">
    <source>
        <dbReference type="ARBA" id="ARBA00023136"/>
    </source>
</evidence>
<sequence>MFYSTAIVALTAITSFASAHTVITYPGWRGDNLNTNGSVTDTSIGIDYLDNGTATFPWGMQWMYPCGGMPMSQNRTKWPVTGGAIAFQPGWFPGHLNALLYINMGIGNPPPNMSHIMQSPVNLLGPTNDMYNGTVCFPQVPMPANITFNVGDNVTIQVVEAAQHGAALYNCVDVTLVDPSEVDPVTPQNCFNSSNLGFNEIFTTTSLQQSAASTSIASSRGLLALIPLLVALVPIVWS</sequence>
<keyword evidence="7" id="KW-0449">Lipoprotein</keyword>
<evidence type="ECO:0000313" key="10">
    <source>
        <dbReference type="EMBL" id="KAF2231789.1"/>
    </source>
</evidence>
<evidence type="ECO:0000313" key="11">
    <source>
        <dbReference type="Proteomes" id="UP000800092"/>
    </source>
</evidence>
<dbReference type="CDD" id="cd21176">
    <property type="entry name" value="LPMO_auxiliary-like"/>
    <property type="match status" value="1"/>
</dbReference>
<organism evidence="10 11">
    <name type="scientific">Viridothelium virens</name>
    <name type="common">Speckled blister lichen</name>
    <name type="synonym">Trypethelium virens</name>
    <dbReference type="NCBI Taxonomy" id="1048519"/>
    <lineage>
        <taxon>Eukaryota</taxon>
        <taxon>Fungi</taxon>
        <taxon>Dikarya</taxon>
        <taxon>Ascomycota</taxon>
        <taxon>Pezizomycotina</taxon>
        <taxon>Dothideomycetes</taxon>
        <taxon>Dothideomycetes incertae sedis</taxon>
        <taxon>Trypetheliales</taxon>
        <taxon>Trypetheliaceae</taxon>
        <taxon>Viridothelium</taxon>
    </lineage>
</organism>
<protein>
    <recommendedName>
        <fullName evidence="9">Copper acquisition factor BIM1-like domain-containing protein</fullName>
    </recommendedName>
</protein>
<dbReference type="Proteomes" id="UP000800092">
    <property type="component" value="Unassembled WGS sequence"/>
</dbReference>
<evidence type="ECO:0000256" key="4">
    <source>
        <dbReference type="ARBA" id="ARBA00022729"/>
    </source>
</evidence>
<dbReference type="GO" id="GO:0098552">
    <property type="term" value="C:side of membrane"/>
    <property type="evidence" value="ECO:0007669"/>
    <property type="project" value="UniProtKB-KW"/>
</dbReference>
<dbReference type="InterPro" id="IPR046936">
    <property type="entry name" value="BIM1-like"/>
</dbReference>
<dbReference type="PANTHER" id="PTHR34992:SF10">
    <property type="entry name" value="COPPER ACQUISITION FACTOR BIM1-LIKE DOMAIN-CONTAINING PROTEIN"/>
    <property type="match status" value="1"/>
</dbReference>
<evidence type="ECO:0000256" key="2">
    <source>
        <dbReference type="ARBA" id="ARBA00022475"/>
    </source>
</evidence>
<dbReference type="AlphaFoldDB" id="A0A6A6H1N5"/>
<evidence type="ECO:0000259" key="9">
    <source>
        <dbReference type="Pfam" id="PF20238"/>
    </source>
</evidence>
<dbReference type="OrthoDB" id="5329488at2759"/>
<gene>
    <name evidence="10" type="ORF">EV356DRAFT_506400</name>
</gene>
<keyword evidence="6" id="KW-0325">Glycoprotein</keyword>
<dbReference type="PANTHER" id="PTHR34992">
    <property type="entry name" value="HYPHAL ANASTAMOSIS-7 PROTEIN"/>
    <property type="match status" value="1"/>
</dbReference>
<feature type="signal peptide" evidence="8">
    <location>
        <begin position="1"/>
        <end position="19"/>
    </location>
</feature>
<feature type="chain" id="PRO_5025586139" description="Copper acquisition factor BIM1-like domain-containing protein" evidence="8">
    <location>
        <begin position="20"/>
        <end position="238"/>
    </location>
</feature>
<keyword evidence="5" id="KW-0472">Membrane</keyword>
<dbReference type="Pfam" id="PF20238">
    <property type="entry name" value="BIM1-like_dom"/>
    <property type="match status" value="1"/>
</dbReference>
<accession>A0A6A6H1N5</accession>
<comment type="subcellular location">
    <subcellularLocation>
        <location evidence="1">Cell membrane</location>
        <topology evidence="1">Lipid-anchor</topology>
        <topology evidence="1">GPI-anchor</topology>
    </subcellularLocation>
</comment>
<dbReference type="GO" id="GO:0005886">
    <property type="term" value="C:plasma membrane"/>
    <property type="evidence" value="ECO:0007669"/>
    <property type="project" value="UniProtKB-SubCell"/>
</dbReference>
<evidence type="ECO:0000256" key="8">
    <source>
        <dbReference type="SAM" id="SignalP"/>
    </source>
</evidence>